<name>A0A1I5AA30_9GAMM</name>
<dbReference type="Proteomes" id="UP000198968">
    <property type="component" value="Unassembled WGS sequence"/>
</dbReference>
<evidence type="ECO:0000313" key="1">
    <source>
        <dbReference type="EMBL" id="SFN59344.1"/>
    </source>
</evidence>
<proteinExistence type="predicted"/>
<accession>A0A1I5AA30</accession>
<organism evidence="1 2">
    <name type="scientific">Candidatus Pantoea varia</name>
    <dbReference type="NCBI Taxonomy" id="1881036"/>
    <lineage>
        <taxon>Bacteria</taxon>
        <taxon>Pseudomonadati</taxon>
        <taxon>Pseudomonadota</taxon>
        <taxon>Gammaproteobacteria</taxon>
        <taxon>Enterobacterales</taxon>
        <taxon>Erwiniaceae</taxon>
        <taxon>Pantoea</taxon>
    </lineage>
</organism>
<protein>
    <submittedName>
        <fullName evidence="1">AraC-like ligand binding domain-containing protein</fullName>
    </submittedName>
</protein>
<dbReference type="Gene3D" id="2.60.120.10">
    <property type="entry name" value="Jelly Rolls"/>
    <property type="match status" value="1"/>
</dbReference>
<gene>
    <name evidence="1" type="ORF">SAMN05428971_1959</name>
</gene>
<evidence type="ECO:0000313" key="2">
    <source>
        <dbReference type="Proteomes" id="UP000198968"/>
    </source>
</evidence>
<dbReference type="RefSeq" id="WP_090963094.1">
    <property type="nucleotide sequence ID" value="NZ_FOVG01000001.1"/>
</dbReference>
<dbReference type="EMBL" id="FOVG01000001">
    <property type="protein sequence ID" value="SFN59344.1"/>
    <property type="molecule type" value="Genomic_DNA"/>
</dbReference>
<dbReference type="OrthoDB" id="287220at2"/>
<keyword evidence="2" id="KW-1185">Reference proteome</keyword>
<dbReference type="InterPro" id="IPR014710">
    <property type="entry name" value="RmlC-like_jellyroll"/>
</dbReference>
<reference evidence="2" key="1">
    <citation type="submission" date="2016-10" db="EMBL/GenBank/DDBJ databases">
        <authorList>
            <person name="Varghese N."/>
            <person name="Submissions S."/>
        </authorList>
    </citation>
    <scope>NUCLEOTIDE SEQUENCE [LARGE SCALE GENOMIC DNA]</scope>
    <source>
        <strain evidence="2">OV426</strain>
    </source>
</reference>
<dbReference type="InterPro" id="IPR011051">
    <property type="entry name" value="RmlC_Cupin_sf"/>
</dbReference>
<sequence length="90" mass="10107">MTEHEFRKLLAEQGFDEPLLIERAASAELDNHVHPFEALALILSGDITISTEQGDTTYHPGETFHLQPNELHREAFGAQGVSYLAGRKYE</sequence>
<dbReference type="AlphaFoldDB" id="A0A1I5AA30"/>
<dbReference type="SUPFAM" id="SSF51182">
    <property type="entry name" value="RmlC-like cupins"/>
    <property type="match status" value="1"/>
</dbReference>